<dbReference type="KEGG" id="bhl:Bache_0921"/>
<dbReference type="GO" id="GO:0016874">
    <property type="term" value="F:ligase activity"/>
    <property type="evidence" value="ECO:0007669"/>
    <property type="project" value="UniProtKB-KW"/>
</dbReference>
<dbReference type="PROSITE" id="PS00455">
    <property type="entry name" value="AMP_BINDING"/>
    <property type="match status" value="1"/>
</dbReference>
<dbReference type="InterPro" id="IPR020845">
    <property type="entry name" value="AMP-binding_CS"/>
</dbReference>
<organism evidence="2 3">
    <name type="scientific">Bacteroides helcogenes (strain ATCC 35417 / DSM 20613 / JCM 6297 / CCUG 15421 / P 36-108)</name>
    <dbReference type="NCBI Taxonomy" id="693979"/>
    <lineage>
        <taxon>Bacteria</taxon>
        <taxon>Pseudomonadati</taxon>
        <taxon>Bacteroidota</taxon>
        <taxon>Bacteroidia</taxon>
        <taxon>Bacteroidales</taxon>
        <taxon>Bacteroidaceae</taxon>
        <taxon>Bacteroides</taxon>
    </lineage>
</organism>
<dbReference type="HOGENOM" id="CLU_000022_2_12_10"/>
<sequence length="497" mass="56308">MKENQNDLINDIAKAFGKYAPKHAFVIDDIAYTYEQLSATVCRIAARINDKKEKIVGIVAENKLETYASILAVLISGRTYVILHPAYPKQRNKKIAEVADIHLVLYSEDIHILNLDTRDVELICTSNLPQPSPTFFPHIHTEENENAYIIFTSGSTGEPKGVPISRSNLNAFYAAYSRLGWILNENDRMLQMFELTFDVSIVSYLYPLTLGACIYTISPDGVKYINVAEVLEKYSLTFATVAPSLLRLLRPYFSEINLPELKYLVVTAEASEVELLSAFRKCAPNASFVNLYGPTEGTIYCTAYPIPMVSCKHHNGMIAIGKPFDGVNTLIMSDDSHLLSPGETGELWISGKQVMKSYWNSPQKSKESLVETADGKIYYKTGDLCRMDSDGDIIYCGRKDSQIKIQGFRVELSEIEHVVKNFFKGECKAVVIPKYTENSHCELHLIIERVHYNKQQLEEYMSSRLPFYMIPKQIHCLEQFPLNTNSKTDIKKIKELI</sequence>
<evidence type="ECO:0000259" key="1">
    <source>
        <dbReference type="Pfam" id="PF00501"/>
    </source>
</evidence>
<dbReference type="AlphaFoldDB" id="E6SQ31"/>
<dbReference type="Gene3D" id="3.40.50.12780">
    <property type="entry name" value="N-terminal domain of ligase-like"/>
    <property type="match status" value="1"/>
</dbReference>
<name>E6SQ31_BACT6</name>
<dbReference type="eggNOG" id="COG1020">
    <property type="taxonomic scope" value="Bacteria"/>
</dbReference>
<gene>
    <name evidence="2" type="ordered locus">Bache_0921</name>
</gene>
<proteinExistence type="predicted"/>
<dbReference type="OrthoDB" id="4317020at2"/>
<dbReference type="GO" id="GO:0043041">
    <property type="term" value="P:amino acid activation for nonribosomal peptide biosynthetic process"/>
    <property type="evidence" value="ECO:0007669"/>
    <property type="project" value="TreeGrafter"/>
</dbReference>
<accession>E6SQ31</accession>
<evidence type="ECO:0000313" key="2">
    <source>
        <dbReference type="EMBL" id="ADV42936.1"/>
    </source>
</evidence>
<dbReference type="Pfam" id="PF00501">
    <property type="entry name" value="AMP-binding"/>
    <property type="match status" value="1"/>
</dbReference>
<dbReference type="NCBIfam" id="TIGR01733">
    <property type="entry name" value="AA-adenyl-dom"/>
    <property type="match status" value="1"/>
</dbReference>
<dbReference type="PANTHER" id="PTHR45527">
    <property type="entry name" value="NONRIBOSOMAL PEPTIDE SYNTHETASE"/>
    <property type="match status" value="1"/>
</dbReference>
<reference key="1">
    <citation type="submission" date="2010-11" db="EMBL/GenBank/DDBJ databases">
        <title>The complete genome of Bacteroides helcogenes P 36-108.</title>
        <authorList>
            <consortium name="US DOE Joint Genome Institute (JGI-PGF)"/>
            <person name="Lucas S."/>
            <person name="Copeland A."/>
            <person name="Lapidus A."/>
            <person name="Bruce D."/>
            <person name="Goodwin L."/>
            <person name="Pitluck S."/>
            <person name="Kyrpides N."/>
            <person name="Mavromatis K."/>
            <person name="Ivanova N."/>
            <person name="Zeytun A."/>
            <person name="Brettin T."/>
            <person name="Detter J.C."/>
            <person name="Tapia R."/>
            <person name="Han C."/>
            <person name="Land M."/>
            <person name="Hauser L."/>
            <person name="Markowitz V."/>
            <person name="Cheng J.-F."/>
            <person name="Hugenholtz P."/>
            <person name="Woyke T."/>
            <person name="Wu D."/>
            <person name="Gronow S."/>
            <person name="Wellnitz S."/>
            <person name="Brambilla E."/>
            <person name="Klenk H.-P."/>
            <person name="Eisen J.A."/>
        </authorList>
    </citation>
    <scope>NUCLEOTIDE SEQUENCE</scope>
    <source>
        <strain>P 36-108</strain>
    </source>
</reference>
<dbReference type="STRING" id="693979.Bache_0921"/>
<dbReference type="RefSeq" id="WP_013546549.1">
    <property type="nucleotide sequence ID" value="NC_014933.1"/>
</dbReference>
<dbReference type="GO" id="GO:0005737">
    <property type="term" value="C:cytoplasm"/>
    <property type="evidence" value="ECO:0007669"/>
    <property type="project" value="TreeGrafter"/>
</dbReference>
<dbReference type="Gene3D" id="3.30.300.30">
    <property type="match status" value="1"/>
</dbReference>
<dbReference type="GO" id="GO:0031177">
    <property type="term" value="F:phosphopantetheine binding"/>
    <property type="evidence" value="ECO:0007669"/>
    <property type="project" value="TreeGrafter"/>
</dbReference>
<keyword evidence="2" id="KW-0436">Ligase</keyword>
<dbReference type="InterPro" id="IPR042099">
    <property type="entry name" value="ANL_N_sf"/>
</dbReference>
<dbReference type="InterPro" id="IPR010071">
    <property type="entry name" value="AA_adenyl_dom"/>
</dbReference>
<dbReference type="InterPro" id="IPR000873">
    <property type="entry name" value="AMP-dep_synth/lig_dom"/>
</dbReference>
<dbReference type="Proteomes" id="UP000008630">
    <property type="component" value="Chromosome"/>
</dbReference>
<dbReference type="PATRIC" id="fig|693979.3.peg.983"/>
<dbReference type="EMBL" id="CP002352">
    <property type="protein sequence ID" value="ADV42936.1"/>
    <property type="molecule type" value="Genomic_DNA"/>
</dbReference>
<evidence type="ECO:0000313" key="3">
    <source>
        <dbReference type="Proteomes" id="UP000008630"/>
    </source>
</evidence>
<dbReference type="GO" id="GO:0044550">
    <property type="term" value="P:secondary metabolite biosynthetic process"/>
    <property type="evidence" value="ECO:0007669"/>
    <property type="project" value="TreeGrafter"/>
</dbReference>
<protein>
    <submittedName>
        <fullName evidence="2">AMP-dependent synthetase and ligase</fullName>
    </submittedName>
</protein>
<dbReference type="PANTHER" id="PTHR45527:SF1">
    <property type="entry name" value="FATTY ACID SYNTHASE"/>
    <property type="match status" value="1"/>
</dbReference>
<keyword evidence="3" id="KW-1185">Reference proteome</keyword>
<feature type="domain" description="AMP-dependent synthetase/ligase" evidence="1">
    <location>
        <begin position="18"/>
        <end position="359"/>
    </location>
</feature>
<dbReference type="InterPro" id="IPR045851">
    <property type="entry name" value="AMP-bd_C_sf"/>
</dbReference>
<reference evidence="2 3" key="2">
    <citation type="journal article" date="2011" name="Stand. Genomic Sci.">
        <title>Complete genome sequence of Bacteroides helcogenes type strain (P 36-108).</title>
        <authorList>
            <person name="Pati A."/>
            <person name="Gronow S."/>
            <person name="Zeytun A."/>
            <person name="Lapidus A."/>
            <person name="Nolan M."/>
            <person name="Hammon N."/>
            <person name="Deshpande S."/>
            <person name="Cheng J.F."/>
            <person name="Tapia R."/>
            <person name="Han C."/>
            <person name="Goodwin L."/>
            <person name="Pitluck S."/>
            <person name="Liolios K."/>
            <person name="Pagani I."/>
            <person name="Ivanova N."/>
            <person name="Mavromatis K."/>
            <person name="Chen A."/>
            <person name="Palaniappan K."/>
            <person name="Land M."/>
            <person name="Hauser L."/>
            <person name="Chang Y.J."/>
            <person name="Jeffries C.D."/>
            <person name="Detter J.C."/>
            <person name="Brambilla E."/>
            <person name="Rohde M."/>
            <person name="Goker M."/>
            <person name="Woyke T."/>
            <person name="Bristow J."/>
            <person name="Eisen J.A."/>
            <person name="Markowitz V."/>
            <person name="Hugenholtz P."/>
            <person name="Kyrpides N.C."/>
            <person name="Klenk H.P."/>
            <person name="Lucas S."/>
        </authorList>
    </citation>
    <scope>NUCLEOTIDE SEQUENCE [LARGE SCALE GENOMIC DNA]</scope>
    <source>
        <strain evidence="3">ATCC 35417 / DSM 20613 / JCM 6297 / CCUG 15421 / P 36-108</strain>
    </source>
</reference>
<dbReference type="SUPFAM" id="SSF56801">
    <property type="entry name" value="Acetyl-CoA synthetase-like"/>
    <property type="match status" value="1"/>
</dbReference>